<keyword evidence="3" id="KW-1133">Transmembrane helix</keyword>
<keyword evidence="4" id="KW-1185">Reference proteome</keyword>
<dbReference type="GO" id="GO:0007165">
    <property type="term" value="P:signal transduction"/>
    <property type="evidence" value="ECO:0007669"/>
    <property type="project" value="InterPro"/>
</dbReference>
<feature type="region of interest" description="Disordered" evidence="2">
    <location>
        <begin position="743"/>
        <end position="762"/>
    </location>
</feature>
<evidence type="ECO:0000313" key="4">
    <source>
        <dbReference type="Proteomes" id="UP000887574"/>
    </source>
</evidence>
<dbReference type="Proteomes" id="UP000887574">
    <property type="component" value="Unplaced"/>
</dbReference>
<protein>
    <submittedName>
        <fullName evidence="5">Uncharacterized protein</fullName>
    </submittedName>
</protein>
<proteinExistence type="predicted"/>
<evidence type="ECO:0000313" key="5">
    <source>
        <dbReference type="WBParaSite" id="jg26328"/>
    </source>
</evidence>
<feature type="transmembrane region" description="Helical" evidence="3">
    <location>
        <begin position="218"/>
        <end position="239"/>
    </location>
</feature>
<dbReference type="InterPro" id="IPR001217">
    <property type="entry name" value="STAT"/>
</dbReference>
<dbReference type="InterPro" id="IPR036860">
    <property type="entry name" value="SH2_dom_sf"/>
</dbReference>
<feature type="compositionally biased region" description="Polar residues" evidence="2">
    <location>
        <begin position="745"/>
        <end position="756"/>
    </location>
</feature>
<keyword evidence="1" id="KW-0727">SH2 domain</keyword>
<evidence type="ECO:0000256" key="1">
    <source>
        <dbReference type="ARBA" id="ARBA00022999"/>
    </source>
</evidence>
<organism evidence="4 5">
    <name type="scientific">Ditylenchus dipsaci</name>
    <dbReference type="NCBI Taxonomy" id="166011"/>
    <lineage>
        <taxon>Eukaryota</taxon>
        <taxon>Metazoa</taxon>
        <taxon>Ecdysozoa</taxon>
        <taxon>Nematoda</taxon>
        <taxon>Chromadorea</taxon>
        <taxon>Rhabditida</taxon>
        <taxon>Tylenchina</taxon>
        <taxon>Tylenchomorpha</taxon>
        <taxon>Sphaerularioidea</taxon>
        <taxon>Anguinidae</taxon>
        <taxon>Anguininae</taxon>
        <taxon>Ditylenchus</taxon>
    </lineage>
</organism>
<accession>A0A915E2Q3</accession>
<name>A0A915E2Q3_9BILA</name>
<keyword evidence="3" id="KW-0472">Membrane</keyword>
<dbReference type="GO" id="GO:0003700">
    <property type="term" value="F:DNA-binding transcription factor activity"/>
    <property type="evidence" value="ECO:0007669"/>
    <property type="project" value="InterPro"/>
</dbReference>
<dbReference type="WBParaSite" id="jg26328">
    <property type="protein sequence ID" value="jg26328"/>
    <property type="gene ID" value="jg26328"/>
</dbReference>
<evidence type="ECO:0000256" key="3">
    <source>
        <dbReference type="SAM" id="Phobius"/>
    </source>
</evidence>
<reference evidence="5" key="1">
    <citation type="submission" date="2022-11" db="UniProtKB">
        <authorList>
            <consortium name="WormBaseParasite"/>
        </authorList>
    </citation>
    <scope>IDENTIFICATION</scope>
</reference>
<dbReference type="AlphaFoldDB" id="A0A915E2Q3"/>
<sequence>MDKSSTSNMSLSSNKSRDVSNLHTEIFDFLCTYHRVKRIPSKDTNPGAIVENSLSNEQRGELINRSLYKILNAIELRISVLPSTSEPTTTEYYDEWRTFLDYGGKHFQEKINTALVDLVNKAQRMQPPINVQPNDPHFERFYQAYVTSLISLHDLYTMFQQKWLYSEFEAQIAVFKEQLTTCFQYQREFCNNHGYLLWRQMRESQIQKMTRYCFDNKGFLEGAVSFTAICSTIWGFWLLGFCYETRNSKVLSEKPDLISPLLQMVYAMVDILLSDSICSIEPSQNAILVTNNLFPMKIVSLSSSARNAAHENFEPPVPIRPTPSAALLAMKPSTGVKRNNATASAGGGGNTAHKKSDVNSKEWIHIPPTFDSEQQAWVATYPHLLCTTRQKDTLLDSRSAGQTGKRPLFYFHVKAEMFSFARGTFGTAHTLSLPFTIATRRNQDCQVQRMMSSYTATCFWLYGSNVLDGLIIQWYDNEIEWKHFKILYAQYFALNAEVIRSLTDEDFAILRLKMHCPECSDRVTAEDEFSENNQHHQQPSTSSITFKNVLCPHLHYANSKTDVRFSIWRGMLELLHLFNDQRTDVKNLWESGLLQGFMEMETVHALLQTTPESALVMRLSFVIGGCVCFTVKSNNQIINLEPLDIRRLQAKSLHEYLRDILIAEKIEYVLNSNHDWIHVNEAIKLCQKSSNSSESCYNQTSKEITSNIMYSGAVEVEQTIRFTPMRVAVVTCKPAGVDEKIDSPQLATTQRSRQWCSSSNSNSIPEAEFEEKLEVLMRTFGKTAHDLLEWASGSSRKRSKNSSSQPTVMHPPHQLGGSLQLNNTVVSASTSSAPMSSSYAFTASKQTYLSPSTTTNCNGHALLMLPNEGNIFGGKHESQVPSRQQVN</sequence>
<evidence type="ECO:0000256" key="2">
    <source>
        <dbReference type="SAM" id="MobiDB-lite"/>
    </source>
</evidence>
<keyword evidence="3" id="KW-0812">Transmembrane</keyword>
<dbReference type="PANTHER" id="PTHR11801">
    <property type="entry name" value="SIGNAL TRANSDUCER AND ACTIVATOR OF TRANSCRIPTION"/>
    <property type="match status" value="1"/>
</dbReference>
<feature type="region of interest" description="Disordered" evidence="2">
    <location>
        <begin position="791"/>
        <end position="819"/>
    </location>
</feature>
<dbReference type="SUPFAM" id="SSF55550">
    <property type="entry name" value="SH2 domain"/>
    <property type="match status" value="1"/>
</dbReference>